<keyword evidence="3 7" id="KW-1133">Transmembrane helix</keyword>
<protein>
    <submittedName>
        <fullName evidence="8">Phage holin family protein</fullName>
    </submittedName>
</protein>
<evidence type="ECO:0000256" key="5">
    <source>
        <dbReference type="ARBA" id="ARBA00023600"/>
    </source>
</evidence>
<feature type="transmembrane region" description="Helical" evidence="7">
    <location>
        <begin position="83"/>
        <end position="100"/>
    </location>
</feature>
<sequence length="154" mass="16787">MYENFAAIYDTLSGWAAAIYGEGRLPPLLLLAAATGLDWITGIAAAWKDRAHAAEYGRMGILRTAFVLLLPMFASLLDGVLGMPGLFFYAVTIGLIYRTWQSITANAYRAGWERLIPKSVLQMIEGELRSGAVFPKAAGEDGQDESGENRKQAK</sequence>
<feature type="transmembrane region" description="Helical" evidence="7">
    <location>
        <begin position="59"/>
        <end position="77"/>
    </location>
</feature>
<evidence type="ECO:0000256" key="6">
    <source>
        <dbReference type="SAM" id="MobiDB-lite"/>
    </source>
</evidence>
<comment type="caution">
    <text evidence="8">The sequence shown here is derived from an EMBL/GenBank/DDBJ whole genome shotgun (WGS) entry which is preliminary data.</text>
</comment>
<comment type="subcellular location">
    <subcellularLocation>
        <location evidence="1">Membrane</location>
        <topology evidence="1">Multi-pass membrane protein</topology>
    </subcellularLocation>
</comment>
<dbReference type="Pfam" id="PF05105">
    <property type="entry name" value="Phage_holin_4_1"/>
    <property type="match status" value="1"/>
</dbReference>
<dbReference type="RefSeq" id="WP_190864299.1">
    <property type="nucleotide sequence ID" value="NZ_JACXIY010000025.1"/>
</dbReference>
<evidence type="ECO:0000313" key="9">
    <source>
        <dbReference type="Proteomes" id="UP000632125"/>
    </source>
</evidence>
<dbReference type="Proteomes" id="UP000632125">
    <property type="component" value="Unassembled WGS sequence"/>
</dbReference>
<dbReference type="InterPro" id="IPR006480">
    <property type="entry name" value="Phage_holin_4_1"/>
</dbReference>
<evidence type="ECO:0000256" key="1">
    <source>
        <dbReference type="ARBA" id="ARBA00004141"/>
    </source>
</evidence>
<evidence type="ECO:0000313" key="8">
    <source>
        <dbReference type="EMBL" id="MBD2870949.1"/>
    </source>
</evidence>
<dbReference type="GO" id="GO:0016020">
    <property type="term" value="C:membrane"/>
    <property type="evidence" value="ECO:0007669"/>
    <property type="project" value="UniProtKB-SubCell"/>
</dbReference>
<reference evidence="8" key="1">
    <citation type="submission" date="2020-09" db="EMBL/GenBank/DDBJ databases">
        <title>A novel bacterium of genus Paenibacillus, isolated from South China Sea.</title>
        <authorList>
            <person name="Huang H."/>
            <person name="Mo K."/>
            <person name="Hu Y."/>
        </authorList>
    </citation>
    <scope>NUCLEOTIDE SEQUENCE</scope>
    <source>
        <strain evidence="8">IB182493</strain>
    </source>
</reference>
<dbReference type="AlphaFoldDB" id="A0A927H8T8"/>
<evidence type="ECO:0000256" key="3">
    <source>
        <dbReference type="ARBA" id="ARBA00022989"/>
    </source>
</evidence>
<accession>A0A927H8T8</accession>
<evidence type="ECO:0000256" key="2">
    <source>
        <dbReference type="ARBA" id="ARBA00022692"/>
    </source>
</evidence>
<evidence type="ECO:0000256" key="4">
    <source>
        <dbReference type="ARBA" id="ARBA00023136"/>
    </source>
</evidence>
<keyword evidence="9" id="KW-1185">Reference proteome</keyword>
<keyword evidence="2 7" id="KW-0812">Transmembrane</keyword>
<feature type="transmembrane region" description="Helical" evidence="7">
    <location>
        <begin position="28"/>
        <end position="47"/>
    </location>
</feature>
<proteinExistence type="inferred from homology"/>
<keyword evidence="4 7" id="KW-0472">Membrane</keyword>
<organism evidence="8 9">
    <name type="scientific">Paenibacillus arenilitoris</name>
    <dbReference type="NCBI Taxonomy" id="2772299"/>
    <lineage>
        <taxon>Bacteria</taxon>
        <taxon>Bacillati</taxon>
        <taxon>Bacillota</taxon>
        <taxon>Bacilli</taxon>
        <taxon>Bacillales</taxon>
        <taxon>Paenibacillaceae</taxon>
        <taxon>Paenibacillus</taxon>
    </lineage>
</organism>
<comment type="similarity">
    <text evidence="5">Belongs to the bacteriophage holin family. Cp-1 holin subfamily.</text>
</comment>
<gene>
    <name evidence="8" type="ORF">IDH41_20395</name>
</gene>
<dbReference type="EMBL" id="JACXIY010000025">
    <property type="protein sequence ID" value="MBD2870949.1"/>
    <property type="molecule type" value="Genomic_DNA"/>
</dbReference>
<feature type="region of interest" description="Disordered" evidence="6">
    <location>
        <begin position="135"/>
        <end position="154"/>
    </location>
</feature>
<name>A0A927H8T8_9BACL</name>
<evidence type="ECO:0000256" key="7">
    <source>
        <dbReference type="SAM" id="Phobius"/>
    </source>
</evidence>